<name>A0A328XLN5_9GAMM</name>
<evidence type="ECO:0000313" key="3">
    <source>
        <dbReference type="EMBL" id="RAR57355.1"/>
    </source>
</evidence>
<dbReference type="SUPFAM" id="SSF51004">
    <property type="entry name" value="C-terminal (heme d1) domain of cytochrome cd1-nitrite reductase"/>
    <property type="match status" value="1"/>
</dbReference>
<sequence>MERKSTKQWLNAIVAGVMLGASMAAMAAGSRAFVPMGSADAIGVIDLESYQVMPSIPNTLNTHGSALTPDGRYLIAGSLTPRDTKENVSPPEGVTEDEHAAHHGGGEKSAANQQNTGVLYMMDTTTNAIVRKLEVPGPVHHVLVTADGRYAVSTHPMGGSISVVSLDSGKHIETVATGPNPNYVVESEDGQSLLVSNAGNGTVSEIDTQHWFVERNLRVGGSPEHMVLSRDNQRLYVNDDSAGRVVVIDLPAGSVTGEYEVGDAPHGVGLSPDGQILYATSQGDDRLVRITLDDGTRQSITLSTAPYHLAVVPDDGRLLVTSREESKLWVLDPASLEVLYTISLDGIGHQISLDTR</sequence>
<dbReference type="Pfam" id="PF10282">
    <property type="entry name" value="Lactonase"/>
    <property type="match status" value="1"/>
</dbReference>
<feature type="signal peptide" evidence="2">
    <location>
        <begin position="1"/>
        <end position="27"/>
    </location>
</feature>
<dbReference type="AlphaFoldDB" id="A0A328XLN5"/>
<reference evidence="3 4" key="1">
    <citation type="submission" date="2018-06" db="EMBL/GenBank/DDBJ databases">
        <title>Comparative analysis of microorganisms from saline springs in Andes Mountain Range, Colombia.</title>
        <authorList>
            <person name="Rubin E."/>
        </authorList>
    </citation>
    <scope>NUCLEOTIDE SEQUENCE [LARGE SCALE GENOMIC DNA]</scope>
    <source>
        <strain evidence="3 4">USBA-857</strain>
    </source>
</reference>
<dbReference type="OrthoDB" id="24300at2"/>
<dbReference type="InterPro" id="IPR011048">
    <property type="entry name" value="Haem_d1_sf"/>
</dbReference>
<keyword evidence="3" id="KW-0238">DNA-binding</keyword>
<evidence type="ECO:0000256" key="1">
    <source>
        <dbReference type="SAM" id="MobiDB-lite"/>
    </source>
</evidence>
<feature type="compositionally biased region" description="Basic and acidic residues" evidence="1">
    <location>
        <begin position="96"/>
        <end position="106"/>
    </location>
</feature>
<dbReference type="InterPro" id="IPR051200">
    <property type="entry name" value="Host-pathogen_enzymatic-act"/>
</dbReference>
<feature type="region of interest" description="Disordered" evidence="1">
    <location>
        <begin position="79"/>
        <end position="114"/>
    </location>
</feature>
<dbReference type="RefSeq" id="WP_112056316.1">
    <property type="nucleotide sequence ID" value="NZ_QLSX01000015.1"/>
</dbReference>
<dbReference type="EMBL" id="QLSX01000015">
    <property type="protein sequence ID" value="RAR57355.1"/>
    <property type="molecule type" value="Genomic_DNA"/>
</dbReference>
<dbReference type="Gene3D" id="2.130.10.10">
    <property type="entry name" value="YVTN repeat-like/Quinoprotein amine dehydrogenase"/>
    <property type="match status" value="2"/>
</dbReference>
<protein>
    <submittedName>
        <fullName evidence="3">DNA-binding beta-propeller fold protein YncE</fullName>
    </submittedName>
</protein>
<dbReference type="InterPro" id="IPR019405">
    <property type="entry name" value="Lactonase_7-beta_prop"/>
</dbReference>
<evidence type="ECO:0000256" key="2">
    <source>
        <dbReference type="SAM" id="SignalP"/>
    </source>
</evidence>
<dbReference type="Proteomes" id="UP000249700">
    <property type="component" value="Unassembled WGS sequence"/>
</dbReference>
<accession>A0A328XLN5</accession>
<dbReference type="GO" id="GO:0003677">
    <property type="term" value="F:DNA binding"/>
    <property type="evidence" value="ECO:0007669"/>
    <property type="project" value="UniProtKB-KW"/>
</dbReference>
<organism evidence="3 4">
    <name type="scientific">Onishia taeanensis</name>
    <dbReference type="NCBI Taxonomy" id="284577"/>
    <lineage>
        <taxon>Bacteria</taxon>
        <taxon>Pseudomonadati</taxon>
        <taxon>Pseudomonadota</taxon>
        <taxon>Gammaproteobacteria</taxon>
        <taxon>Oceanospirillales</taxon>
        <taxon>Halomonadaceae</taxon>
        <taxon>Onishia</taxon>
    </lineage>
</organism>
<dbReference type="PANTHER" id="PTHR47197:SF3">
    <property type="entry name" value="DIHYDRO-HEME D1 DEHYDROGENASE"/>
    <property type="match status" value="1"/>
</dbReference>
<feature type="chain" id="PRO_5016420715" evidence="2">
    <location>
        <begin position="28"/>
        <end position="356"/>
    </location>
</feature>
<dbReference type="InterPro" id="IPR015943">
    <property type="entry name" value="WD40/YVTN_repeat-like_dom_sf"/>
</dbReference>
<dbReference type="PANTHER" id="PTHR47197">
    <property type="entry name" value="PROTEIN NIRF"/>
    <property type="match status" value="1"/>
</dbReference>
<proteinExistence type="predicted"/>
<gene>
    <name evidence="3" type="ORF">BCL93_11530</name>
</gene>
<comment type="caution">
    <text evidence="3">The sequence shown here is derived from an EMBL/GenBank/DDBJ whole genome shotgun (WGS) entry which is preliminary data.</text>
</comment>
<keyword evidence="2" id="KW-0732">Signal</keyword>
<evidence type="ECO:0000313" key="4">
    <source>
        <dbReference type="Proteomes" id="UP000249700"/>
    </source>
</evidence>